<keyword evidence="5" id="KW-0597">Phosphoprotein</keyword>
<feature type="region of interest" description="Disordered" evidence="10">
    <location>
        <begin position="1"/>
        <end position="76"/>
    </location>
</feature>
<proteinExistence type="predicted"/>
<evidence type="ECO:0000256" key="4">
    <source>
        <dbReference type="ARBA" id="ARBA00022454"/>
    </source>
</evidence>
<evidence type="ECO:0000256" key="7">
    <source>
        <dbReference type="ARBA" id="ARBA00023054"/>
    </source>
</evidence>
<dbReference type="Proteomes" id="UP001300502">
    <property type="component" value="Unassembled WGS sequence"/>
</dbReference>
<gene>
    <name evidence="11" type="ORF">GAYE_SCF08G3109</name>
</gene>
<sequence>MTRVKPWKGERKPLRALIKSRKEKSWNEKRLEKERRKALQKVRENALREKAERRKREKEAREESRKRKLDNEKRAEQVQIVSNLAKLKKMSKKELRKLQVRGD</sequence>
<evidence type="ECO:0000256" key="9">
    <source>
        <dbReference type="ARBA" id="ARBA00093307"/>
    </source>
</evidence>
<keyword evidence="12" id="KW-1185">Reference proteome</keyword>
<evidence type="ECO:0000256" key="10">
    <source>
        <dbReference type="SAM" id="MobiDB-lite"/>
    </source>
</evidence>
<name>A0AAV9ID08_9RHOD</name>
<comment type="function">
    <text evidence="9">Required for proper chromosome segregation during mitosis and error-free mitotic progression.</text>
</comment>
<evidence type="ECO:0000313" key="12">
    <source>
        <dbReference type="Proteomes" id="UP001300502"/>
    </source>
</evidence>
<dbReference type="GO" id="GO:0005730">
    <property type="term" value="C:nucleolus"/>
    <property type="evidence" value="ECO:0007669"/>
    <property type="project" value="UniProtKB-SubCell"/>
</dbReference>
<evidence type="ECO:0000256" key="3">
    <source>
        <dbReference type="ARBA" id="ARBA00016738"/>
    </source>
</evidence>
<keyword evidence="7" id="KW-0175">Coiled coil</keyword>
<dbReference type="PANTHER" id="PTHR13557">
    <property type="entry name" value="COILED-COIL DOMAIN-CONTAINING PROTEIN 86"/>
    <property type="match status" value="1"/>
</dbReference>
<dbReference type="AlphaFoldDB" id="A0AAV9ID08"/>
<evidence type="ECO:0000256" key="5">
    <source>
        <dbReference type="ARBA" id="ARBA00022553"/>
    </source>
</evidence>
<comment type="caution">
    <text evidence="11">The sequence shown here is derived from an EMBL/GenBank/DDBJ whole genome shotgun (WGS) entry which is preliminary data.</text>
</comment>
<dbReference type="PANTHER" id="PTHR13557:SF1">
    <property type="entry name" value="COILED-COIL DOMAIN-CONTAINING PROTEIN 86"/>
    <property type="match status" value="1"/>
</dbReference>
<dbReference type="InterPro" id="IPR026570">
    <property type="entry name" value="CCDC86"/>
</dbReference>
<accession>A0AAV9ID08</accession>
<keyword evidence="4" id="KW-0158">Chromosome</keyword>
<evidence type="ECO:0000256" key="1">
    <source>
        <dbReference type="ARBA" id="ARBA00004286"/>
    </source>
</evidence>
<comment type="subcellular location">
    <subcellularLocation>
        <location evidence="1">Chromosome</location>
    </subcellularLocation>
    <subcellularLocation>
        <location evidence="2">Nucleus</location>
        <location evidence="2">Nucleolus</location>
    </subcellularLocation>
</comment>
<evidence type="ECO:0000256" key="2">
    <source>
        <dbReference type="ARBA" id="ARBA00004604"/>
    </source>
</evidence>
<keyword evidence="6" id="KW-0164">Citrullination</keyword>
<dbReference type="GO" id="GO:0005694">
    <property type="term" value="C:chromosome"/>
    <property type="evidence" value="ECO:0007669"/>
    <property type="project" value="UniProtKB-SubCell"/>
</dbReference>
<reference evidence="11 12" key="1">
    <citation type="submission" date="2022-07" db="EMBL/GenBank/DDBJ databases">
        <title>Genome-wide signatures of adaptation to extreme environments.</title>
        <authorList>
            <person name="Cho C.H."/>
            <person name="Yoon H.S."/>
        </authorList>
    </citation>
    <scope>NUCLEOTIDE SEQUENCE [LARGE SCALE GENOMIC DNA]</scope>
    <source>
        <strain evidence="11 12">108.79 E11</strain>
    </source>
</reference>
<protein>
    <recommendedName>
        <fullName evidence="3">Coiled-coil domain-containing protein 86</fullName>
    </recommendedName>
</protein>
<dbReference type="EMBL" id="JANCYU010000028">
    <property type="protein sequence ID" value="KAK4525203.1"/>
    <property type="molecule type" value="Genomic_DNA"/>
</dbReference>
<feature type="compositionally biased region" description="Basic and acidic residues" evidence="10">
    <location>
        <begin position="23"/>
        <end position="76"/>
    </location>
</feature>
<evidence type="ECO:0000256" key="6">
    <source>
        <dbReference type="ARBA" id="ARBA00022934"/>
    </source>
</evidence>
<evidence type="ECO:0000256" key="8">
    <source>
        <dbReference type="ARBA" id="ARBA00023242"/>
    </source>
</evidence>
<keyword evidence="8" id="KW-0539">Nucleus</keyword>
<organism evidence="11 12">
    <name type="scientific">Galdieria yellowstonensis</name>
    <dbReference type="NCBI Taxonomy" id="3028027"/>
    <lineage>
        <taxon>Eukaryota</taxon>
        <taxon>Rhodophyta</taxon>
        <taxon>Bangiophyceae</taxon>
        <taxon>Galdieriales</taxon>
        <taxon>Galdieriaceae</taxon>
        <taxon>Galdieria</taxon>
    </lineage>
</organism>
<evidence type="ECO:0000313" key="11">
    <source>
        <dbReference type="EMBL" id="KAK4525203.1"/>
    </source>
</evidence>